<protein>
    <recommendedName>
        <fullName evidence="1">WLM domain-containing protein</fullName>
    </recommendedName>
</protein>
<keyword evidence="3" id="KW-1185">Reference proteome</keyword>
<feature type="domain" description="WLM" evidence="1">
    <location>
        <begin position="161"/>
        <end position="265"/>
    </location>
</feature>
<accession>A0AAU9RIT9</accession>
<dbReference type="PANTHER" id="PTHR47796:SF1">
    <property type="entry name" value="OS08G0500800 PROTEIN"/>
    <property type="match status" value="1"/>
</dbReference>
<evidence type="ECO:0000313" key="2">
    <source>
        <dbReference type="EMBL" id="CAH2040418.1"/>
    </source>
</evidence>
<organism evidence="2 3">
    <name type="scientific">Thlaspi arvense</name>
    <name type="common">Field penny-cress</name>
    <dbReference type="NCBI Taxonomy" id="13288"/>
    <lineage>
        <taxon>Eukaryota</taxon>
        <taxon>Viridiplantae</taxon>
        <taxon>Streptophyta</taxon>
        <taxon>Embryophyta</taxon>
        <taxon>Tracheophyta</taxon>
        <taxon>Spermatophyta</taxon>
        <taxon>Magnoliopsida</taxon>
        <taxon>eudicotyledons</taxon>
        <taxon>Gunneridae</taxon>
        <taxon>Pentapetalae</taxon>
        <taxon>rosids</taxon>
        <taxon>malvids</taxon>
        <taxon>Brassicales</taxon>
        <taxon>Brassicaceae</taxon>
        <taxon>Thlaspideae</taxon>
        <taxon>Thlaspi</taxon>
    </lineage>
</organism>
<dbReference type="AlphaFoldDB" id="A0AAU9RIT9"/>
<comment type="caution">
    <text evidence="2">The sequence shown here is derived from an EMBL/GenBank/DDBJ whole genome shotgun (WGS) entry which is preliminary data.</text>
</comment>
<evidence type="ECO:0000259" key="1">
    <source>
        <dbReference type="PROSITE" id="PS51397"/>
    </source>
</evidence>
<dbReference type="InterPro" id="IPR013536">
    <property type="entry name" value="WLM_dom"/>
</dbReference>
<dbReference type="EMBL" id="CAJVSB020000007">
    <property type="protein sequence ID" value="CAH2040418.1"/>
    <property type="molecule type" value="Genomic_DNA"/>
</dbReference>
<gene>
    <name evidence="2" type="ORF">TAV2_LOCUS4126</name>
</gene>
<proteinExistence type="predicted"/>
<sequence>MQLQENTHNISVSWRGKKFVVEMNSGATLKELGDKLLMLSNVKADTLRLIVPQSSKSSKLLYPFSDEHSGMSLAETSSLEENQAVISLRNKTPVVMNVLNQVCGNLLWKVYQDDGRPQDEVDEVLKNAQANLRIAGFEEEEKRLRLRILERPLSTLKLPQGSYIFCEFRTLQLPGIQLNPPASEALKRMHMLAADPGIVAIMNKHRWRVGIMTEMAPVGYVGVSPKCILGFNKNHGEEISLRLRTDDLKGFRKYESIKKTLLHEL</sequence>
<reference evidence="2 3" key="1">
    <citation type="submission" date="2022-03" db="EMBL/GenBank/DDBJ databases">
        <authorList>
            <person name="Nunn A."/>
            <person name="Chopra R."/>
            <person name="Nunn A."/>
            <person name="Contreras Garrido A."/>
        </authorList>
    </citation>
    <scope>NUCLEOTIDE SEQUENCE [LARGE SCALE GENOMIC DNA]</scope>
</reference>
<dbReference type="PROSITE" id="PS51397">
    <property type="entry name" value="WLM"/>
    <property type="match status" value="1"/>
</dbReference>
<dbReference type="Pfam" id="PF08325">
    <property type="entry name" value="WLM"/>
    <property type="match status" value="1"/>
</dbReference>
<dbReference type="PANTHER" id="PTHR47796">
    <property type="entry name" value="ZINC METALLOPROTEINASE-LIKE PROTEIN"/>
    <property type="match status" value="1"/>
</dbReference>
<feature type="non-terminal residue" evidence="2">
    <location>
        <position position="265"/>
    </location>
</feature>
<evidence type="ECO:0000313" key="3">
    <source>
        <dbReference type="Proteomes" id="UP000836841"/>
    </source>
</evidence>
<dbReference type="Proteomes" id="UP000836841">
    <property type="component" value="Unassembled WGS sequence"/>
</dbReference>
<dbReference type="Gene3D" id="3.10.20.90">
    <property type="entry name" value="Phosphatidylinositol 3-kinase Catalytic Subunit, Chain A, domain 1"/>
    <property type="match status" value="1"/>
</dbReference>
<name>A0AAU9RIT9_THLAR</name>